<reference evidence="2 3" key="1">
    <citation type="submission" date="2019-07" db="EMBL/GenBank/DDBJ databases">
        <title>New species of Amycolatopsis and Streptomyces.</title>
        <authorList>
            <person name="Duangmal K."/>
            <person name="Teo W.F.A."/>
            <person name="Lipun K."/>
        </authorList>
    </citation>
    <scope>NUCLEOTIDE SEQUENCE [LARGE SCALE GENOMIC DNA]</scope>
    <source>
        <strain evidence="2 3">JCM 30562</strain>
    </source>
</reference>
<dbReference type="SMART" id="SM00255">
    <property type="entry name" value="TIR"/>
    <property type="match status" value="1"/>
</dbReference>
<proteinExistence type="predicted"/>
<dbReference type="Proteomes" id="UP000318578">
    <property type="component" value="Unassembled WGS sequence"/>
</dbReference>
<dbReference type="InterPro" id="IPR035897">
    <property type="entry name" value="Toll_tir_struct_dom_sf"/>
</dbReference>
<gene>
    <name evidence="2" type="ORF">FNH06_12580</name>
</gene>
<dbReference type="EMBL" id="VJZA01000016">
    <property type="protein sequence ID" value="TVT22666.1"/>
    <property type="molecule type" value="Genomic_DNA"/>
</dbReference>
<dbReference type="Pfam" id="PF13676">
    <property type="entry name" value="TIR_2"/>
    <property type="match status" value="1"/>
</dbReference>
<dbReference type="GO" id="GO:0007165">
    <property type="term" value="P:signal transduction"/>
    <property type="evidence" value="ECO:0007669"/>
    <property type="project" value="InterPro"/>
</dbReference>
<dbReference type="SUPFAM" id="SSF52200">
    <property type="entry name" value="Toll/Interleukin receptor TIR domain"/>
    <property type="match status" value="1"/>
</dbReference>
<comment type="caution">
    <text evidence="2">The sequence shown here is derived from an EMBL/GenBank/DDBJ whole genome shotgun (WGS) entry which is preliminary data.</text>
</comment>
<evidence type="ECO:0000313" key="3">
    <source>
        <dbReference type="Proteomes" id="UP000318578"/>
    </source>
</evidence>
<dbReference type="OrthoDB" id="3838036at2"/>
<evidence type="ECO:0000313" key="2">
    <source>
        <dbReference type="EMBL" id="TVT22666.1"/>
    </source>
</evidence>
<dbReference type="InterPro" id="IPR000157">
    <property type="entry name" value="TIR_dom"/>
</dbReference>
<name>A0A558AEH4_9PSEU</name>
<dbReference type="PROSITE" id="PS50104">
    <property type="entry name" value="TIR"/>
    <property type="match status" value="1"/>
</dbReference>
<dbReference type="Gene3D" id="3.40.50.10140">
    <property type="entry name" value="Toll/interleukin-1 receptor homology (TIR) domain"/>
    <property type="match status" value="1"/>
</dbReference>
<keyword evidence="3" id="KW-1185">Reference proteome</keyword>
<sequence>MAWWTVASNGSARRTPKAKCIHVLSAMTTRLWQRSNLIDRRRAQDTPLDEVLRRRQLTPRPLAGFTYRSSSKNRFQRNFGAKASHRYRICSKLDLRLGGALTDYEYDVAVSFAGEDREFVQNVVEGLKLNGVKVFYDQDEVATLWGENLVDFLEMIYSQKARYALLFTSRHYVDKKWPNYERQITQSRSLYQESPYILPIRIDDTPVPGLPPTISYLDAKSVGIDGIVRAVLEKVGSPQSDSKPKFDGRVPRDSRSMNILLTERPGGWEYLLYGAVLRERMDSLEGKYRDHLLEYAPRSGVHLEADAAFQKLKNNFTTLTGITDTFNRVLSPGAQEQAFGKPGEPGDPDRIIHLAERFCSVYEEFLDFAANLRSIDIENDYLRHAADIQARWVNQPIEVMRKFVDDYVRIADTITDRLASGEKGIELTLQITLDLDSSLTNELTETLRRYVRSR</sequence>
<dbReference type="AlphaFoldDB" id="A0A558AEH4"/>
<accession>A0A558AEH4</accession>
<evidence type="ECO:0000259" key="1">
    <source>
        <dbReference type="PROSITE" id="PS50104"/>
    </source>
</evidence>
<protein>
    <submittedName>
        <fullName evidence="2">TIR domain-containing protein</fullName>
    </submittedName>
</protein>
<organism evidence="2 3">
    <name type="scientific">Amycolatopsis acidiphila</name>
    <dbReference type="NCBI Taxonomy" id="715473"/>
    <lineage>
        <taxon>Bacteria</taxon>
        <taxon>Bacillati</taxon>
        <taxon>Actinomycetota</taxon>
        <taxon>Actinomycetes</taxon>
        <taxon>Pseudonocardiales</taxon>
        <taxon>Pseudonocardiaceae</taxon>
        <taxon>Amycolatopsis</taxon>
    </lineage>
</organism>
<feature type="domain" description="TIR" evidence="1">
    <location>
        <begin position="104"/>
        <end position="235"/>
    </location>
</feature>